<proteinExistence type="inferred from homology"/>
<reference evidence="13 14" key="1">
    <citation type="submission" date="2016-05" db="EMBL/GenBank/DDBJ databases">
        <authorList>
            <person name="Lavstsen T."/>
            <person name="Jespersen J.S."/>
        </authorList>
    </citation>
    <scope>NUCLEOTIDE SEQUENCE [LARGE SCALE GENOMIC DNA]</scope>
    <source>
        <strain evidence="13 14">SM-5815</strain>
    </source>
</reference>
<dbReference type="AlphaFoldDB" id="A0A2W6JWV4"/>
<keyword evidence="10" id="KW-0732">Signal</keyword>
<feature type="domain" description="TonB-dependent receptor-like beta-barrel" evidence="11">
    <location>
        <begin position="314"/>
        <end position="767"/>
    </location>
</feature>
<keyword evidence="2 8" id="KW-0813">Transport</keyword>
<evidence type="ECO:0000256" key="5">
    <source>
        <dbReference type="ARBA" id="ARBA00023077"/>
    </source>
</evidence>
<evidence type="ECO:0000256" key="2">
    <source>
        <dbReference type="ARBA" id="ARBA00022448"/>
    </source>
</evidence>
<dbReference type="InterPro" id="IPR036942">
    <property type="entry name" value="Beta-barrel_TonB_sf"/>
</dbReference>
<sequence>MGSMDRGMTNVSTATPRARLALGIAAALLASLPAAAQSTVAGRGSSAAGPLPESPTATLDKVLVVGSNIRNAVGGGASPVIVIDREAIDRTGAATVQQLFEKLPQNFGGGANGANVANLGVDRDTGNNFGQGTALNLRGLGTGTTLTLINGHRVTSSNRYQYVDVSLIPLSAVERVEILTDGASAIYGTDAVGGVVNIILRRDFTGYETAVRYGTVTAGSMEEYQASQSAGWSWEGGHVLASYEFLKQGNLPAVEKDFSRNVRVNPYDLYPGSKRHSLYVDGVQQLSDVLALNVTGSFAKREMDTTISGTADETRLFPHTRQFDLFAGLTLDLPNAWQARLDSGFGRSDVSYQRTTITGSSASTAPPTNTNSESRYLDVVADGELFNLPAGGVRAAFGAGYRRDGYELLDHRGLEKPLDLQRTVRSAFAELNVPLLKDLPGVRSLSLTAAARYDDYSDFGSTLNPKFGVLWEATEGLSFRASHGRSYRAPVYQDMQLNNTVVVANVPNPAAPGGNTILMMLSNGNPDLGPERAKTWTGGFSFAPPSVPGLKIDANYYHIDYDDRIGSGFGGSFPSLFLQSTAPYADILTTNPTQQQIQQARQLGVSGLGLFVSRVGPYALPAGTDETNSQVILDNRFRNNAFTRQRGIDFSTSYGFDAGQTHIAIDLAGQYIIDSKRRVTSTSPEVDAVNAVYYPVDLKLRGGIALSRQQAAAGLFVNYVDSYRDPANLARPHVSSWTTVDLNLAYHFGPSADPQRGTSFAFNVQNLFDRDPPFIINSINTGYDPTNATALGRFLSMTLTHRW</sequence>
<name>A0A2W6JWV4_STEMA</name>
<evidence type="ECO:0000259" key="11">
    <source>
        <dbReference type="Pfam" id="PF00593"/>
    </source>
</evidence>
<protein>
    <submittedName>
        <fullName evidence="13">TonB-dependent receptor</fullName>
    </submittedName>
</protein>
<comment type="similarity">
    <text evidence="8 9">Belongs to the TonB-dependent receptor family.</text>
</comment>
<feature type="signal peptide" evidence="10">
    <location>
        <begin position="1"/>
        <end position="36"/>
    </location>
</feature>
<evidence type="ECO:0000256" key="3">
    <source>
        <dbReference type="ARBA" id="ARBA00022452"/>
    </source>
</evidence>
<organism evidence="13 14">
    <name type="scientific">Stenotrophomonas maltophilia</name>
    <name type="common">Pseudomonas maltophilia</name>
    <name type="synonym">Xanthomonas maltophilia</name>
    <dbReference type="NCBI Taxonomy" id="40324"/>
    <lineage>
        <taxon>Bacteria</taxon>
        <taxon>Pseudomonadati</taxon>
        <taxon>Pseudomonadota</taxon>
        <taxon>Gammaproteobacteria</taxon>
        <taxon>Lysobacterales</taxon>
        <taxon>Lysobacteraceae</taxon>
        <taxon>Stenotrophomonas</taxon>
        <taxon>Stenotrophomonas maltophilia group</taxon>
    </lineage>
</organism>
<dbReference type="Proteomes" id="UP000249614">
    <property type="component" value="Unassembled WGS sequence"/>
</dbReference>
<comment type="subcellular location">
    <subcellularLocation>
        <location evidence="1 8">Cell outer membrane</location>
        <topology evidence="1 8">Multi-pass membrane protein</topology>
    </subcellularLocation>
</comment>
<dbReference type="Pfam" id="PF00593">
    <property type="entry name" value="TonB_dep_Rec_b-barrel"/>
    <property type="match status" value="1"/>
</dbReference>
<accession>A0A2W6JWV4</accession>
<keyword evidence="5 9" id="KW-0798">TonB box</keyword>
<dbReference type="InterPro" id="IPR037066">
    <property type="entry name" value="Plug_dom_sf"/>
</dbReference>
<dbReference type="InterPro" id="IPR012910">
    <property type="entry name" value="Plug_dom"/>
</dbReference>
<keyword evidence="6 8" id="KW-0472">Membrane</keyword>
<evidence type="ECO:0000256" key="1">
    <source>
        <dbReference type="ARBA" id="ARBA00004571"/>
    </source>
</evidence>
<feature type="chain" id="PRO_5015925227" evidence="10">
    <location>
        <begin position="37"/>
        <end position="803"/>
    </location>
</feature>
<dbReference type="InterPro" id="IPR039426">
    <property type="entry name" value="TonB-dep_rcpt-like"/>
</dbReference>
<dbReference type="EMBL" id="LXXM01000237">
    <property type="protein sequence ID" value="PZS87182.1"/>
    <property type="molecule type" value="Genomic_DNA"/>
</dbReference>
<dbReference type="Gene3D" id="2.40.170.20">
    <property type="entry name" value="TonB-dependent receptor, beta-barrel domain"/>
    <property type="match status" value="1"/>
</dbReference>
<keyword evidence="3 8" id="KW-1134">Transmembrane beta strand</keyword>
<dbReference type="PANTHER" id="PTHR47234">
    <property type="match status" value="1"/>
</dbReference>
<evidence type="ECO:0000256" key="4">
    <source>
        <dbReference type="ARBA" id="ARBA00022692"/>
    </source>
</evidence>
<evidence type="ECO:0000256" key="6">
    <source>
        <dbReference type="ARBA" id="ARBA00023136"/>
    </source>
</evidence>
<dbReference type="PROSITE" id="PS52016">
    <property type="entry name" value="TONB_DEPENDENT_REC_3"/>
    <property type="match status" value="1"/>
</dbReference>
<dbReference type="Gene3D" id="2.170.130.10">
    <property type="entry name" value="TonB-dependent receptor, plug domain"/>
    <property type="match status" value="1"/>
</dbReference>
<dbReference type="SUPFAM" id="SSF56935">
    <property type="entry name" value="Porins"/>
    <property type="match status" value="1"/>
</dbReference>
<keyword evidence="13" id="KW-0675">Receptor</keyword>
<evidence type="ECO:0000256" key="10">
    <source>
        <dbReference type="SAM" id="SignalP"/>
    </source>
</evidence>
<gene>
    <name evidence="13" type="ORF">A7X83_01880</name>
</gene>
<comment type="caution">
    <text evidence="13">The sequence shown here is derived from an EMBL/GenBank/DDBJ whole genome shotgun (WGS) entry which is preliminary data.</text>
</comment>
<evidence type="ECO:0000256" key="8">
    <source>
        <dbReference type="PROSITE-ProRule" id="PRU01360"/>
    </source>
</evidence>
<keyword evidence="7 8" id="KW-0998">Cell outer membrane</keyword>
<dbReference type="PANTHER" id="PTHR47234:SF3">
    <property type="entry name" value="SECRETIN_TONB SHORT N-TERMINAL DOMAIN-CONTAINING PROTEIN"/>
    <property type="match status" value="1"/>
</dbReference>
<evidence type="ECO:0000259" key="12">
    <source>
        <dbReference type="Pfam" id="PF07715"/>
    </source>
</evidence>
<evidence type="ECO:0000256" key="7">
    <source>
        <dbReference type="ARBA" id="ARBA00023237"/>
    </source>
</evidence>
<dbReference type="InterPro" id="IPR000531">
    <property type="entry name" value="Beta-barrel_TonB"/>
</dbReference>
<feature type="domain" description="TonB-dependent receptor plug" evidence="12">
    <location>
        <begin position="78"/>
        <end position="195"/>
    </location>
</feature>
<evidence type="ECO:0000313" key="13">
    <source>
        <dbReference type="EMBL" id="PZS87182.1"/>
    </source>
</evidence>
<evidence type="ECO:0000313" key="14">
    <source>
        <dbReference type="Proteomes" id="UP000249614"/>
    </source>
</evidence>
<keyword evidence="4 8" id="KW-0812">Transmembrane</keyword>
<dbReference type="GO" id="GO:0009279">
    <property type="term" value="C:cell outer membrane"/>
    <property type="evidence" value="ECO:0007669"/>
    <property type="project" value="UniProtKB-SubCell"/>
</dbReference>
<dbReference type="Pfam" id="PF07715">
    <property type="entry name" value="Plug"/>
    <property type="match status" value="1"/>
</dbReference>
<evidence type="ECO:0000256" key="9">
    <source>
        <dbReference type="RuleBase" id="RU003357"/>
    </source>
</evidence>